<feature type="compositionally biased region" description="Acidic residues" evidence="2">
    <location>
        <begin position="78"/>
        <end position="115"/>
    </location>
</feature>
<dbReference type="GO" id="GO:0005737">
    <property type="term" value="C:cytoplasm"/>
    <property type="evidence" value="ECO:0007669"/>
    <property type="project" value="InterPro"/>
</dbReference>
<dbReference type="Pfam" id="PF06005">
    <property type="entry name" value="ZapB"/>
    <property type="match status" value="1"/>
</dbReference>
<evidence type="ECO:0000256" key="1">
    <source>
        <dbReference type="ARBA" id="ARBA00023054"/>
    </source>
</evidence>
<protein>
    <recommendedName>
        <fullName evidence="4">Cell division protein ZapB</fullName>
    </recommendedName>
</protein>
<dbReference type="Gene3D" id="1.20.5.340">
    <property type="match status" value="1"/>
</dbReference>
<evidence type="ECO:0008006" key="4">
    <source>
        <dbReference type="Google" id="ProtNLM"/>
    </source>
</evidence>
<feature type="compositionally biased region" description="Polar residues" evidence="2">
    <location>
        <begin position="119"/>
        <end position="137"/>
    </location>
</feature>
<dbReference type="GO" id="GO:0043093">
    <property type="term" value="P:FtsZ-dependent cytokinesis"/>
    <property type="evidence" value="ECO:0007669"/>
    <property type="project" value="InterPro"/>
</dbReference>
<proteinExistence type="predicted"/>
<dbReference type="AlphaFoldDB" id="A0A381UX22"/>
<evidence type="ECO:0000313" key="3">
    <source>
        <dbReference type="EMBL" id="SVA31917.1"/>
    </source>
</evidence>
<feature type="region of interest" description="Disordered" evidence="2">
    <location>
        <begin position="76"/>
        <end position="137"/>
    </location>
</feature>
<keyword evidence="1" id="KW-0175">Coiled coil</keyword>
<dbReference type="EMBL" id="UINC01007189">
    <property type="protein sequence ID" value="SVA31917.1"/>
    <property type="molecule type" value="Genomic_DNA"/>
</dbReference>
<sequence length="137" mass="15446">MSNDLLKQLEGKINAAIETIELSRMEITELKEQNEELENRYVDWEDRLSALIEKFEQLEDGESVEIEAEVEASIQKVEEEEVEDVAAEEEEADEDAAADEDENVEEISADVDETEGSVFGTSPESFTEAPESTQHYA</sequence>
<evidence type="ECO:0000256" key="2">
    <source>
        <dbReference type="SAM" id="MobiDB-lite"/>
    </source>
</evidence>
<dbReference type="GO" id="GO:0090529">
    <property type="term" value="P:cell septum assembly"/>
    <property type="evidence" value="ECO:0007669"/>
    <property type="project" value="InterPro"/>
</dbReference>
<name>A0A381UX22_9ZZZZ</name>
<gene>
    <name evidence="3" type="ORF">METZ01_LOCUS84771</name>
</gene>
<reference evidence="3" key="1">
    <citation type="submission" date="2018-05" db="EMBL/GenBank/DDBJ databases">
        <authorList>
            <person name="Lanie J.A."/>
            <person name="Ng W.-L."/>
            <person name="Kazmierczak K.M."/>
            <person name="Andrzejewski T.M."/>
            <person name="Davidsen T.M."/>
            <person name="Wayne K.J."/>
            <person name="Tettelin H."/>
            <person name="Glass J.I."/>
            <person name="Rusch D."/>
            <person name="Podicherti R."/>
            <person name="Tsui H.-C.T."/>
            <person name="Winkler M.E."/>
        </authorList>
    </citation>
    <scope>NUCLEOTIDE SEQUENCE</scope>
</reference>
<dbReference type="InterPro" id="IPR009252">
    <property type="entry name" value="Cell_div_ZapB"/>
</dbReference>
<accession>A0A381UX22</accession>
<organism evidence="3">
    <name type="scientific">marine metagenome</name>
    <dbReference type="NCBI Taxonomy" id="408172"/>
    <lineage>
        <taxon>unclassified sequences</taxon>
        <taxon>metagenomes</taxon>
        <taxon>ecological metagenomes</taxon>
    </lineage>
</organism>